<proteinExistence type="predicted"/>
<dbReference type="Proteomes" id="UP000316208">
    <property type="component" value="Unassembled WGS sequence"/>
</dbReference>
<reference evidence="3 4" key="1">
    <citation type="submission" date="2018-03" db="EMBL/GenBank/DDBJ databases">
        <title>Aerobic endospore-forming bacteria genome sequencing and assembly.</title>
        <authorList>
            <person name="Cavalcante D.A."/>
            <person name="Driks A."/>
            <person name="Putonti C."/>
            <person name="De-Souza M.T."/>
        </authorList>
    </citation>
    <scope>NUCLEOTIDE SEQUENCE [LARGE SCALE GENOMIC DNA]</scope>
    <source>
        <strain evidence="3 4">SDF0028</strain>
    </source>
</reference>
<dbReference type="InterPro" id="IPR012495">
    <property type="entry name" value="TadE-like_dom"/>
</dbReference>
<dbReference type="Pfam" id="PF07811">
    <property type="entry name" value="TadE"/>
    <property type="match status" value="1"/>
</dbReference>
<organism evidence="3 4">
    <name type="scientific">Paenibacillus popilliae</name>
    <name type="common">Bacillus popilliae</name>
    <dbReference type="NCBI Taxonomy" id="78057"/>
    <lineage>
        <taxon>Bacteria</taxon>
        <taxon>Bacillati</taxon>
        <taxon>Bacillota</taxon>
        <taxon>Bacilli</taxon>
        <taxon>Bacillales</taxon>
        <taxon>Paenibacillaceae</taxon>
        <taxon>Paenibacillus</taxon>
    </lineage>
</organism>
<sequence>MTMNIHNQSRQFFKNQKGSFTIEASLVFPIIFLVTILLIFLSLYVYQKSSLHYLADRTAKNAAWTWDNTYKDGLSGAYDPYEKDAGTQQQKQNDGLYWRFSDFNLLDVLTFQFSRVGSPKILTVTGTDRSQPARGGDLVTYKLQRAVSTLPPGVTGSIQYENDFYKRTVTVRLENPLRMPDFIKVLFRQDSIEAEASSYITEPTEFIRSVDFALYVGKKMVTTSKATITSILKKKK</sequence>
<keyword evidence="1" id="KW-0472">Membrane</keyword>
<evidence type="ECO:0000313" key="4">
    <source>
        <dbReference type="Proteomes" id="UP000316208"/>
    </source>
</evidence>
<protein>
    <submittedName>
        <fullName evidence="3">Pilus assembly protein</fullName>
    </submittedName>
</protein>
<feature type="domain" description="TadE-like" evidence="2">
    <location>
        <begin position="18"/>
        <end position="59"/>
    </location>
</feature>
<dbReference type="EMBL" id="SADY01000004">
    <property type="protein sequence ID" value="TQR44196.1"/>
    <property type="molecule type" value="Genomic_DNA"/>
</dbReference>
<gene>
    <name evidence="3" type="ORF">C7Y44_13635</name>
</gene>
<evidence type="ECO:0000256" key="1">
    <source>
        <dbReference type="SAM" id="Phobius"/>
    </source>
</evidence>
<evidence type="ECO:0000313" key="3">
    <source>
        <dbReference type="EMBL" id="TQR44196.1"/>
    </source>
</evidence>
<name>A0ABY3ANQ0_PAEPP</name>
<keyword evidence="1" id="KW-0812">Transmembrane</keyword>
<keyword evidence="4" id="KW-1185">Reference proteome</keyword>
<keyword evidence="1" id="KW-1133">Transmembrane helix</keyword>
<evidence type="ECO:0000259" key="2">
    <source>
        <dbReference type="Pfam" id="PF07811"/>
    </source>
</evidence>
<comment type="caution">
    <text evidence="3">The sequence shown here is derived from an EMBL/GenBank/DDBJ whole genome shotgun (WGS) entry which is preliminary data.</text>
</comment>
<accession>A0ABY3ANQ0</accession>
<feature type="transmembrane region" description="Helical" evidence="1">
    <location>
        <begin position="20"/>
        <end position="46"/>
    </location>
</feature>